<comment type="catalytic activity">
    <reaction evidence="10">
        <text>L-threonyl-[protein] + FAD = FMN-L-threonyl-[protein] + AMP + H(+)</text>
        <dbReference type="Rhea" id="RHEA:36847"/>
        <dbReference type="Rhea" id="RHEA-COMP:11060"/>
        <dbReference type="Rhea" id="RHEA-COMP:11061"/>
        <dbReference type="ChEBI" id="CHEBI:15378"/>
        <dbReference type="ChEBI" id="CHEBI:30013"/>
        <dbReference type="ChEBI" id="CHEBI:57692"/>
        <dbReference type="ChEBI" id="CHEBI:74257"/>
        <dbReference type="ChEBI" id="CHEBI:456215"/>
        <dbReference type="EC" id="2.7.1.180"/>
    </reaction>
</comment>
<dbReference type="PANTHER" id="PTHR30040">
    <property type="entry name" value="THIAMINE BIOSYNTHESIS LIPOPROTEIN APBE"/>
    <property type="match status" value="1"/>
</dbReference>
<dbReference type="SUPFAM" id="SSF143631">
    <property type="entry name" value="ApbE-like"/>
    <property type="match status" value="1"/>
</dbReference>
<dbReference type="EMBL" id="CZQE01000101">
    <property type="protein sequence ID" value="CUS43966.1"/>
    <property type="molecule type" value="Genomic_DNA"/>
</dbReference>
<protein>
    <recommendedName>
        <fullName evidence="3">FAD:protein FMN transferase</fullName>
        <ecNumber evidence="2">2.7.1.180</ecNumber>
    </recommendedName>
    <alternativeName>
        <fullName evidence="9">Flavin transferase</fullName>
    </alternativeName>
</protein>
<keyword evidence="7" id="KW-0274">FAD</keyword>
<evidence type="ECO:0000256" key="4">
    <source>
        <dbReference type="ARBA" id="ARBA00022630"/>
    </source>
</evidence>
<keyword evidence="5" id="KW-0808">Transferase</keyword>
<keyword evidence="11" id="KW-0449">Lipoprotein</keyword>
<sequence length="321" mass="33945">MPLHVSPESFRRRDAGATIALFGGDTMGTSWSARVVSSCPGSDIRSAIRRALDGVIAEMSNWEPDSDLSRFNRTPPGLWQELPADLLRVLDAGLAVARASGGAFDPTAGALVDLWGFGPAGRGDLPAETEVMAASVGWRKLEISETRARRTADVRLDLSGIAKGFGVDMLARALHGLGTGDFLAEIGGELVGAGVKPDGEPWWVELEAPPGARIAPLRVALHDLAVATSGDYRRFFETGGRRYAHSIDPRTRRPVANGVAAVTVLNPSCMLADAWATALTVLGPEEGLALAAREGLAARFIVRGPSGYREILSPALDEMLG</sequence>
<keyword evidence="6" id="KW-0479">Metal-binding</keyword>
<evidence type="ECO:0000256" key="1">
    <source>
        <dbReference type="ARBA" id="ARBA00001946"/>
    </source>
</evidence>
<reference evidence="11" key="1">
    <citation type="submission" date="2015-10" db="EMBL/GenBank/DDBJ databases">
        <authorList>
            <person name="Gilbert D.G."/>
        </authorList>
    </citation>
    <scope>NUCLEOTIDE SEQUENCE</scope>
</reference>
<dbReference type="AlphaFoldDB" id="A0A161K0F3"/>
<organism evidence="11">
    <name type="scientific">hydrothermal vent metagenome</name>
    <dbReference type="NCBI Taxonomy" id="652676"/>
    <lineage>
        <taxon>unclassified sequences</taxon>
        <taxon>metagenomes</taxon>
        <taxon>ecological metagenomes</taxon>
    </lineage>
</organism>
<evidence type="ECO:0000256" key="6">
    <source>
        <dbReference type="ARBA" id="ARBA00022723"/>
    </source>
</evidence>
<keyword evidence="4" id="KW-0285">Flavoprotein</keyword>
<comment type="cofactor">
    <cofactor evidence="1">
        <name>Mg(2+)</name>
        <dbReference type="ChEBI" id="CHEBI:18420"/>
    </cofactor>
</comment>
<dbReference type="InterPro" id="IPR003374">
    <property type="entry name" value="ApbE-like_sf"/>
</dbReference>
<dbReference type="PIRSF" id="PIRSF006268">
    <property type="entry name" value="ApbE"/>
    <property type="match status" value="1"/>
</dbReference>
<evidence type="ECO:0000256" key="8">
    <source>
        <dbReference type="ARBA" id="ARBA00022842"/>
    </source>
</evidence>
<proteinExistence type="predicted"/>
<gene>
    <name evidence="11" type="ORF">MGWOODY_Smn3064</name>
</gene>
<dbReference type="PANTHER" id="PTHR30040:SF2">
    <property type="entry name" value="FAD:PROTEIN FMN TRANSFERASE"/>
    <property type="match status" value="1"/>
</dbReference>
<evidence type="ECO:0000256" key="7">
    <source>
        <dbReference type="ARBA" id="ARBA00022827"/>
    </source>
</evidence>
<dbReference type="InterPro" id="IPR024932">
    <property type="entry name" value="ApbE"/>
</dbReference>
<evidence type="ECO:0000313" key="11">
    <source>
        <dbReference type="EMBL" id="CUS43966.1"/>
    </source>
</evidence>
<evidence type="ECO:0000256" key="2">
    <source>
        <dbReference type="ARBA" id="ARBA00011955"/>
    </source>
</evidence>
<name>A0A161K0F3_9ZZZZ</name>
<accession>A0A161K0F3</accession>
<dbReference type="GO" id="GO:0016740">
    <property type="term" value="F:transferase activity"/>
    <property type="evidence" value="ECO:0007669"/>
    <property type="project" value="UniProtKB-KW"/>
</dbReference>
<evidence type="ECO:0000256" key="3">
    <source>
        <dbReference type="ARBA" id="ARBA00016337"/>
    </source>
</evidence>
<evidence type="ECO:0000256" key="10">
    <source>
        <dbReference type="ARBA" id="ARBA00048540"/>
    </source>
</evidence>
<dbReference type="Gene3D" id="3.10.520.10">
    <property type="entry name" value="ApbE-like domains"/>
    <property type="match status" value="1"/>
</dbReference>
<dbReference type="Pfam" id="PF02424">
    <property type="entry name" value="ApbE"/>
    <property type="match status" value="1"/>
</dbReference>
<dbReference type="GO" id="GO:0046872">
    <property type="term" value="F:metal ion binding"/>
    <property type="evidence" value="ECO:0007669"/>
    <property type="project" value="UniProtKB-KW"/>
</dbReference>
<evidence type="ECO:0000256" key="9">
    <source>
        <dbReference type="ARBA" id="ARBA00031306"/>
    </source>
</evidence>
<evidence type="ECO:0000256" key="5">
    <source>
        <dbReference type="ARBA" id="ARBA00022679"/>
    </source>
</evidence>
<keyword evidence="8" id="KW-0460">Magnesium</keyword>
<dbReference type="EC" id="2.7.1.180" evidence="2"/>